<dbReference type="Pfam" id="PF13715">
    <property type="entry name" value="CarbopepD_reg_2"/>
    <property type="match status" value="1"/>
</dbReference>
<dbReference type="AlphaFoldDB" id="A0A0B7HM41"/>
<proteinExistence type="predicted"/>
<dbReference type="Proteomes" id="UP000044026">
    <property type="component" value="Unassembled WGS sequence"/>
</dbReference>
<evidence type="ECO:0000313" key="2">
    <source>
        <dbReference type="Proteomes" id="UP000044026"/>
    </source>
</evidence>
<dbReference type="Gene3D" id="2.60.40.1120">
    <property type="entry name" value="Carboxypeptidase-like, regulatory domain"/>
    <property type="match status" value="1"/>
</dbReference>
<dbReference type="GeneID" id="69580101"/>
<evidence type="ECO:0008006" key="3">
    <source>
        <dbReference type="Google" id="ProtNLM"/>
    </source>
</evidence>
<dbReference type="SUPFAM" id="SSF49464">
    <property type="entry name" value="Carboxypeptidase regulatory domain-like"/>
    <property type="match status" value="1"/>
</dbReference>
<evidence type="ECO:0000313" key="1">
    <source>
        <dbReference type="EMBL" id="CEN40816.1"/>
    </source>
</evidence>
<accession>A0A0B7HM41</accession>
<protein>
    <recommendedName>
        <fullName evidence="3">Outer membrane protein beta-barrel domain-containing protein</fullName>
    </recommendedName>
</protein>
<reference evidence="1 2" key="1">
    <citation type="submission" date="2015-01" db="EMBL/GenBank/DDBJ databases">
        <authorList>
            <person name="Xiang T."/>
            <person name="Song Y."/>
            <person name="Huang L."/>
            <person name="Wang B."/>
            <person name="Wu P."/>
        </authorList>
    </citation>
    <scope>NUCLEOTIDE SEQUENCE [LARGE SCALE GENOMIC DNA]</scope>
    <source>
        <strain evidence="1 2">Cc12</strain>
    </source>
</reference>
<dbReference type="InterPro" id="IPR008969">
    <property type="entry name" value="CarboxyPept-like_regulatory"/>
</dbReference>
<gene>
    <name evidence="1" type="ORF">CCAN12_790127</name>
</gene>
<dbReference type="RefSeq" id="WP_052456184.1">
    <property type="nucleotide sequence ID" value="NZ_CP022382.1"/>
</dbReference>
<name>A0A0B7HM41_9FLAO</name>
<dbReference type="EMBL" id="CDOE01000077">
    <property type="protein sequence ID" value="CEN40816.1"/>
    <property type="molecule type" value="Genomic_DNA"/>
</dbReference>
<sequence length="884" mass="103416">MQKITLFLFFFCGIAYTQTRVFTGTVSDSLAPLERANVLARPLNQKNGVLFAITDHRGRYRLELHHNTDYQLSVSYLGYAPQSLEIRAEDNLSEHHFLLKSKGEVLKEVVISYEHPIVIKKDTITYKVDVFTLGNERKMKDVLERLPGVEVDENGIVSVQGKEVTQMLVEGKLFFGGGSKLAIDNIPADAIDKIQVIDRYNEVSFLKEVSTSEDLAMNVLLKEEKKRFVFGESEIGANFKKHHLLHTSVFYYRPELNLCVIGNGNNFGKSAFSFQDLVRFQGESSRFSLKKPKLLTNLSNFVKDNHNMSNHKSDFGAVNYGFSPNDKLYISGFGVFSKLFSDYQYEHRIEHLANTNPFFEFRQRSIIQQDLLTMANVKLDYNPSEKEKWFYNLHWDMSHRTSDTHLTTFFGKNNIKNVASTFNDDNISLKQYLEWHKAYNEKHTITFVANHIYQNTNPKTNWQTPAFSENKLLHLVSSDLYSIAQTKRHHQNYLDVLFKHYWIVNKQSHLYFNIGSRLEIKQLHIREAQILDDNNIYDLARIGFGNDIKHGFTDAFWGVDYRFKIKKLVSKFSFFNHYYVLNTSQPDRSQVTTFAFEPAFESKYELNDNEDISFYYLRKNEFPNENLMARNLTLQSYNQFFKGNSTLFNEIFDTFTLSYNKTSYFLKASLFSKLIYSQKSRNIIQEVFYEGINKLTTPLWGNYPEKTWNFSTRIERNIYRARLELLYQYQSLNYHHKTNQILSENKHLSHTLKGKIRMKYAKSNIFTFSYNKTFNTFKGLSQTKLTTDYWSVSSDHTFASFSSGLQYAYFKSTNHTYNQKSDFQILNLTLNYQKKSAPWGINLTINNVLNTKTKVNSSIFNDLITEQTTHILPRIALLSIYYKL</sequence>
<organism evidence="1 2">
    <name type="scientific">Capnocytophaga canimorsus</name>
    <dbReference type="NCBI Taxonomy" id="28188"/>
    <lineage>
        <taxon>Bacteria</taxon>
        <taxon>Pseudomonadati</taxon>
        <taxon>Bacteroidota</taxon>
        <taxon>Flavobacteriia</taxon>
        <taxon>Flavobacteriales</taxon>
        <taxon>Flavobacteriaceae</taxon>
        <taxon>Capnocytophaga</taxon>
    </lineage>
</organism>
<dbReference type="SUPFAM" id="SSF56935">
    <property type="entry name" value="Porins"/>
    <property type="match status" value="1"/>
</dbReference>